<reference evidence="3" key="1">
    <citation type="submission" date="2025-08" db="UniProtKB">
        <authorList>
            <consortium name="RefSeq"/>
        </authorList>
    </citation>
    <scope>IDENTIFICATION</scope>
</reference>
<dbReference type="KEGG" id="aplc:110990994"/>
<dbReference type="GeneID" id="110990994"/>
<feature type="compositionally biased region" description="Polar residues" evidence="1">
    <location>
        <begin position="23"/>
        <end position="33"/>
    </location>
</feature>
<feature type="compositionally biased region" description="Low complexity" evidence="1">
    <location>
        <begin position="77"/>
        <end position="94"/>
    </location>
</feature>
<evidence type="ECO:0000313" key="3">
    <source>
        <dbReference type="RefSeq" id="XP_022111747.1"/>
    </source>
</evidence>
<feature type="region of interest" description="Disordered" evidence="1">
    <location>
        <begin position="23"/>
        <end position="100"/>
    </location>
</feature>
<keyword evidence="2" id="KW-1185">Reference proteome</keyword>
<accession>A0A8B8A304</accession>
<gene>
    <name evidence="3" type="primary">LOC110990994</name>
</gene>
<evidence type="ECO:0000313" key="2">
    <source>
        <dbReference type="Proteomes" id="UP000694845"/>
    </source>
</evidence>
<organism evidence="2 3">
    <name type="scientific">Acanthaster planci</name>
    <name type="common">Crown-of-thorns starfish</name>
    <dbReference type="NCBI Taxonomy" id="133434"/>
    <lineage>
        <taxon>Eukaryota</taxon>
        <taxon>Metazoa</taxon>
        <taxon>Echinodermata</taxon>
        <taxon>Eleutherozoa</taxon>
        <taxon>Asterozoa</taxon>
        <taxon>Asteroidea</taxon>
        <taxon>Valvatacea</taxon>
        <taxon>Valvatida</taxon>
        <taxon>Acanthasteridae</taxon>
        <taxon>Acanthaster</taxon>
    </lineage>
</organism>
<proteinExistence type="predicted"/>
<sequence>MTTNVVTFTTSTTVIEEITTLRATSEISTTQSKRGPPGGSEVETTTKPIRSRPPGGSQIETTTQPMRSRYSKTEPVTKTTISKSTLTTTSPRSSTRGKMN</sequence>
<dbReference type="Proteomes" id="UP000694845">
    <property type="component" value="Unplaced"/>
</dbReference>
<name>A0A8B8A304_ACAPL</name>
<dbReference type="RefSeq" id="XP_022111747.1">
    <property type="nucleotide sequence ID" value="XM_022256055.1"/>
</dbReference>
<evidence type="ECO:0000256" key="1">
    <source>
        <dbReference type="SAM" id="MobiDB-lite"/>
    </source>
</evidence>
<protein>
    <submittedName>
        <fullName evidence="3">Flocculation protein FLO11-like</fullName>
    </submittedName>
</protein>
<dbReference type="AlphaFoldDB" id="A0A8B8A304"/>